<protein>
    <submittedName>
        <fullName evidence="4">Protein trafficking Pga2</fullName>
    </submittedName>
</protein>
<keyword evidence="1" id="KW-0175">Coiled coil</keyword>
<name>A0AAE0X4S6_9PEZI</name>
<dbReference type="Pfam" id="PF07543">
    <property type="entry name" value="PGA2"/>
    <property type="match status" value="1"/>
</dbReference>
<organism evidence="4 5">
    <name type="scientific">Podospora appendiculata</name>
    <dbReference type="NCBI Taxonomy" id="314037"/>
    <lineage>
        <taxon>Eukaryota</taxon>
        <taxon>Fungi</taxon>
        <taxon>Dikarya</taxon>
        <taxon>Ascomycota</taxon>
        <taxon>Pezizomycotina</taxon>
        <taxon>Sordariomycetes</taxon>
        <taxon>Sordariomycetidae</taxon>
        <taxon>Sordariales</taxon>
        <taxon>Podosporaceae</taxon>
        <taxon>Podospora</taxon>
    </lineage>
</organism>
<proteinExistence type="predicted"/>
<evidence type="ECO:0000256" key="2">
    <source>
        <dbReference type="SAM" id="MobiDB-lite"/>
    </source>
</evidence>
<keyword evidence="3" id="KW-0812">Transmembrane</keyword>
<dbReference type="PANTHER" id="PTHR28199">
    <property type="entry name" value="PROCESSING OF GAS1 AND ALP PROTEIN 2"/>
    <property type="match status" value="1"/>
</dbReference>
<comment type="caution">
    <text evidence="4">The sequence shown here is derived from an EMBL/GenBank/DDBJ whole genome shotgun (WGS) entry which is preliminary data.</text>
</comment>
<dbReference type="PANTHER" id="PTHR28199:SF1">
    <property type="entry name" value="PROCESSING OF GAS1 AND ALP PROTEIN 2"/>
    <property type="match status" value="1"/>
</dbReference>
<gene>
    <name evidence="4" type="ORF">B0T22DRAFT_464630</name>
</gene>
<feature type="transmembrane region" description="Helical" evidence="3">
    <location>
        <begin position="47"/>
        <end position="64"/>
    </location>
</feature>
<dbReference type="InterPro" id="IPR011431">
    <property type="entry name" value="Trafficking_Pga2"/>
</dbReference>
<feature type="region of interest" description="Disordered" evidence="2">
    <location>
        <begin position="74"/>
        <end position="128"/>
    </location>
</feature>
<sequence length="166" mass="18591">METQTQGQGAIPTNAPLTGFFDLLAIGRDRFSTNFVSTFANMTLEKWIRVVIIVGAYCLLRPYIIKLGGRAQMKSHEDEAAEAEAAHQAKISPNELRGQVKLPEDSDDEDEEGGAAGQASGADWGKKARRRQRNMIKQLLEAEERRLQETLEEEEDKDIEEFLIPS</sequence>
<evidence type="ECO:0000313" key="4">
    <source>
        <dbReference type="EMBL" id="KAK3684972.1"/>
    </source>
</evidence>
<evidence type="ECO:0000256" key="1">
    <source>
        <dbReference type="SAM" id="Coils"/>
    </source>
</evidence>
<keyword evidence="3" id="KW-0472">Membrane</keyword>
<reference evidence="4" key="1">
    <citation type="journal article" date="2023" name="Mol. Phylogenet. Evol.">
        <title>Genome-scale phylogeny and comparative genomics of the fungal order Sordariales.</title>
        <authorList>
            <person name="Hensen N."/>
            <person name="Bonometti L."/>
            <person name="Westerberg I."/>
            <person name="Brannstrom I.O."/>
            <person name="Guillou S."/>
            <person name="Cros-Aarteil S."/>
            <person name="Calhoun S."/>
            <person name="Haridas S."/>
            <person name="Kuo A."/>
            <person name="Mondo S."/>
            <person name="Pangilinan J."/>
            <person name="Riley R."/>
            <person name="LaButti K."/>
            <person name="Andreopoulos B."/>
            <person name="Lipzen A."/>
            <person name="Chen C."/>
            <person name="Yan M."/>
            <person name="Daum C."/>
            <person name="Ng V."/>
            <person name="Clum A."/>
            <person name="Steindorff A."/>
            <person name="Ohm R.A."/>
            <person name="Martin F."/>
            <person name="Silar P."/>
            <person name="Natvig D.O."/>
            <person name="Lalanne C."/>
            <person name="Gautier V."/>
            <person name="Ament-Velasquez S.L."/>
            <person name="Kruys A."/>
            <person name="Hutchinson M.I."/>
            <person name="Powell A.J."/>
            <person name="Barry K."/>
            <person name="Miller A.N."/>
            <person name="Grigoriev I.V."/>
            <person name="Debuchy R."/>
            <person name="Gladieux P."/>
            <person name="Hiltunen Thoren M."/>
            <person name="Johannesson H."/>
        </authorList>
    </citation>
    <scope>NUCLEOTIDE SEQUENCE</scope>
    <source>
        <strain evidence="4">CBS 314.62</strain>
    </source>
</reference>
<keyword evidence="3" id="KW-1133">Transmembrane helix</keyword>
<dbReference type="GO" id="GO:0015031">
    <property type="term" value="P:protein transport"/>
    <property type="evidence" value="ECO:0007669"/>
    <property type="project" value="TreeGrafter"/>
</dbReference>
<dbReference type="AlphaFoldDB" id="A0AAE0X4S6"/>
<keyword evidence="5" id="KW-1185">Reference proteome</keyword>
<evidence type="ECO:0000256" key="3">
    <source>
        <dbReference type="SAM" id="Phobius"/>
    </source>
</evidence>
<dbReference type="EMBL" id="JAULSO010000003">
    <property type="protein sequence ID" value="KAK3684972.1"/>
    <property type="molecule type" value="Genomic_DNA"/>
</dbReference>
<accession>A0AAE0X4S6</accession>
<feature type="coiled-coil region" evidence="1">
    <location>
        <begin position="133"/>
        <end position="160"/>
    </location>
</feature>
<evidence type="ECO:0000313" key="5">
    <source>
        <dbReference type="Proteomes" id="UP001270362"/>
    </source>
</evidence>
<reference evidence="4" key="2">
    <citation type="submission" date="2023-06" db="EMBL/GenBank/DDBJ databases">
        <authorList>
            <consortium name="Lawrence Berkeley National Laboratory"/>
            <person name="Haridas S."/>
            <person name="Hensen N."/>
            <person name="Bonometti L."/>
            <person name="Westerberg I."/>
            <person name="Brannstrom I.O."/>
            <person name="Guillou S."/>
            <person name="Cros-Aarteil S."/>
            <person name="Calhoun S."/>
            <person name="Kuo A."/>
            <person name="Mondo S."/>
            <person name="Pangilinan J."/>
            <person name="Riley R."/>
            <person name="Labutti K."/>
            <person name="Andreopoulos B."/>
            <person name="Lipzen A."/>
            <person name="Chen C."/>
            <person name="Yanf M."/>
            <person name="Daum C."/>
            <person name="Ng V."/>
            <person name="Clum A."/>
            <person name="Steindorff A."/>
            <person name="Ohm R."/>
            <person name="Martin F."/>
            <person name="Silar P."/>
            <person name="Natvig D."/>
            <person name="Lalanne C."/>
            <person name="Gautier V."/>
            <person name="Ament-Velasquez S.L."/>
            <person name="Kruys A."/>
            <person name="Hutchinson M.I."/>
            <person name="Powell A.J."/>
            <person name="Barry K."/>
            <person name="Miller A.N."/>
            <person name="Grigoriev I.V."/>
            <person name="Debuchy R."/>
            <person name="Gladieux P."/>
            <person name="Thoren M.H."/>
            <person name="Johannesson H."/>
        </authorList>
    </citation>
    <scope>NUCLEOTIDE SEQUENCE</scope>
    <source>
        <strain evidence="4">CBS 314.62</strain>
    </source>
</reference>
<dbReference type="Proteomes" id="UP001270362">
    <property type="component" value="Unassembled WGS sequence"/>
</dbReference>